<keyword evidence="3" id="KW-0732">Signal</keyword>
<keyword evidence="2" id="KW-0472">Membrane</keyword>
<feature type="compositionally biased region" description="Basic and acidic residues" evidence="1">
    <location>
        <begin position="221"/>
        <end position="231"/>
    </location>
</feature>
<reference evidence="5" key="1">
    <citation type="submission" date="2020-06" db="EMBL/GenBank/DDBJ databases">
        <authorList>
            <consortium name="Plant Systems Biology data submission"/>
        </authorList>
    </citation>
    <scope>NUCLEOTIDE SEQUENCE</scope>
    <source>
        <strain evidence="5">D6</strain>
    </source>
</reference>
<dbReference type="Proteomes" id="UP001153069">
    <property type="component" value="Unassembled WGS sequence"/>
</dbReference>
<dbReference type="EMBL" id="CAICTM010000804">
    <property type="protein sequence ID" value="CAB9516762.1"/>
    <property type="molecule type" value="Genomic_DNA"/>
</dbReference>
<dbReference type="InterPro" id="IPR057538">
    <property type="entry name" value="RXYLT1_C"/>
</dbReference>
<dbReference type="GO" id="GO:0120053">
    <property type="term" value="F:ribitol beta-1,4-xylosyltransferase activity"/>
    <property type="evidence" value="ECO:0007669"/>
    <property type="project" value="InterPro"/>
</dbReference>
<name>A0A9N8HL91_9STRA</name>
<comment type="caution">
    <text evidence="5">The sequence shown here is derived from an EMBL/GenBank/DDBJ whole genome shotgun (WGS) entry which is preliminary data.</text>
</comment>
<accession>A0A9N8HL91</accession>
<evidence type="ECO:0000256" key="2">
    <source>
        <dbReference type="SAM" id="Phobius"/>
    </source>
</evidence>
<keyword evidence="2" id="KW-0812">Transmembrane</keyword>
<dbReference type="PANTHER" id="PTHR15576:SF1">
    <property type="entry name" value="RIBITOL-5-PHOSPHATE XYLOSYLTRANSFERASE 1"/>
    <property type="match status" value="1"/>
</dbReference>
<feature type="domain" description="RXYLT1 C-terminal" evidence="4">
    <location>
        <begin position="580"/>
        <end position="634"/>
    </location>
</feature>
<dbReference type="OrthoDB" id="9982462at2759"/>
<protein>
    <recommendedName>
        <fullName evidence="4">RXYLT1 C-terminal domain-containing protein</fullName>
    </recommendedName>
</protein>
<evidence type="ECO:0000256" key="3">
    <source>
        <dbReference type="SAM" id="SignalP"/>
    </source>
</evidence>
<evidence type="ECO:0000313" key="5">
    <source>
        <dbReference type="EMBL" id="CAB9516762.1"/>
    </source>
</evidence>
<feature type="compositionally biased region" description="Polar residues" evidence="1">
    <location>
        <begin position="111"/>
        <end position="124"/>
    </location>
</feature>
<proteinExistence type="predicted"/>
<feature type="region of interest" description="Disordered" evidence="1">
    <location>
        <begin position="106"/>
        <end position="328"/>
    </location>
</feature>
<dbReference type="GO" id="GO:0035269">
    <property type="term" value="P:protein O-linked glycosylation via mannose"/>
    <property type="evidence" value="ECO:0007669"/>
    <property type="project" value="InterPro"/>
</dbReference>
<dbReference type="Pfam" id="PF24785">
    <property type="entry name" value="RXYLT1_C"/>
    <property type="match status" value="1"/>
</dbReference>
<feature type="transmembrane region" description="Helical" evidence="2">
    <location>
        <begin position="49"/>
        <end position="65"/>
    </location>
</feature>
<feature type="compositionally biased region" description="Basic and acidic residues" evidence="1">
    <location>
        <begin position="278"/>
        <end position="297"/>
    </location>
</feature>
<keyword evidence="2" id="KW-1133">Transmembrane helix</keyword>
<dbReference type="InterPro" id="IPR055286">
    <property type="entry name" value="RXYLT1-like"/>
</dbReference>
<evidence type="ECO:0000313" key="6">
    <source>
        <dbReference type="Proteomes" id="UP001153069"/>
    </source>
</evidence>
<evidence type="ECO:0000256" key="1">
    <source>
        <dbReference type="SAM" id="MobiDB-lite"/>
    </source>
</evidence>
<dbReference type="PANTHER" id="PTHR15576">
    <property type="entry name" value="RIBITOL-5-PHOSPHATE XYLOSYLTRANSFERASE 1"/>
    <property type="match status" value="1"/>
</dbReference>
<sequence>MLPLFLVGSVVLSFVILATMPNNNNNSITSPFQVPQMNGPPKWLSKEKYIFLFVLLFVFLDHFYLRQEMMFFGTAAKGMLENQQETSANHTTSTISSSSIHTIPTEERMMEQSSPAEQEQQGVSVTADDGEQQQQPQPQEEELQKQAAAAKEREEQQKAKKLRQKKEKKERAKAVEQARIKEEAEALRKKQEEEAAALQRQQEEEAARQKQLEEQAALQKQQEEEAKEKAEKLRRKQEKKERAKQQQQAELEQQAELKKKQQEEEEALQKQQQEEEEAAKLKKQETPRQKQQREKRERKARKQQSPATATVEVPKTTTTLPPLHPPLAGNYKASNGTFDYIDLERKFYQRHYDMLHNTNRKDYMVWDARASFESFFNLVNAYKITKRDLEYHIEQKQVGDTSKGPLQGNHNDNRIVFFPKHMDSLCQATLIFNQYRDATANNSKPWPHVLLFGLHEDHGGLSSKIPGETTGFGRDKHWRKMGCTVPEIRRYLNHNDTLAAITSQWHYNFDNHKTHSIALGMRFQTQAEAAYKITQQQQAPVEKQPNATRPRPLMLNFNVRAGLRQEAMAAVERNFRGSGISTKQTWGGSPKRAMENYFEQLASSRFILSPGGAGFDCYRNWEALFMGTIPILEMAGRTHDGWLRSFTDLPVLVLNRYHELTPQVLEEKYRQVLQHWDSYNWEKLTKHWWPLWVYRFLEDNNLPVFEKPKELLKYQ</sequence>
<keyword evidence="6" id="KW-1185">Reference proteome</keyword>
<dbReference type="AlphaFoldDB" id="A0A9N8HL91"/>
<feature type="compositionally biased region" description="Basic and acidic residues" evidence="1">
    <location>
        <begin position="167"/>
        <end position="193"/>
    </location>
</feature>
<organism evidence="5 6">
    <name type="scientific">Seminavis robusta</name>
    <dbReference type="NCBI Taxonomy" id="568900"/>
    <lineage>
        <taxon>Eukaryota</taxon>
        <taxon>Sar</taxon>
        <taxon>Stramenopiles</taxon>
        <taxon>Ochrophyta</taxon>
        <taxon>Bacillariophyta</taxon>
        <taxon>Bacillariophyceae</taxon>
        <taxon>Bacillariophycidae</taxon>
        <taxon>Naviculales</taxon>
        <taxon>Naviculaceae</taxon>
        <taxon>Seminavis</taxon>
    </lineage>
</organism>
<evidence type="ECO:0000259" key="4">
    <source>
        <dbReference type="Pfam" id="PF24785"/>
    </source>
</evidence>
<feature type="compositionally biased region" description="Basic and acidic residues" evidence="1">
    <location>
        <begin position="201"/>
        <end position="213"/>
    </location>
</feature>
<dbReference type="GO" id="GO:0005794">
    <property type="term" value="C:Golgi apparatus"/>
    <property type="evidence" value="ECO:0007669"/>
    <property type="project" value="TreeGrafter"/>
</dbReference>
<feature type="chain" id="PRO_5040273512" description="RXYLT1 C-terminal domain-containing protein" evidence="3">
    <location>
        <begin position="19"/>
        <end position="715"/>
    </location>
</feature>
<feature type="signal peptide" evidence="3">
    <location>
        <begin position="1"/>
        <end position="18"/>
    </location>
</feature>
<feature type="compositionally biased region" description="Low complexity" evidence="1">
    <location>
        <begin position="303"/>
        <end position="321"/>
    </location>
</feature>
<feature type="compositionally biased region" description="Low complexity" evidence="1">
    <location>
        <begin position="245"/>
        <end position="254"/>
    </location>
</feature>
<gene>
    <name evidence="5" type="ORF">SEMRO_805_G205020.1</name>
</gene>